<evidence type="ECO:0000256" key="7">
    <source>
        <dbReference type="ARBA" id="ARBA00022989"/>
    </source>
</evidence>
<dbReference type="Gene3D" id="1.20.58.370">
    <property type="entry name" value="MalF N-terminal region-like"/>
    <property type="match status" value="1"/>
</dbReference>
<protein>
    <recommendedName>
        <fullName evidence="10">Maltose/maltodextrin transport system permease protein</fullName>
    </recommendedName>
</protein>
<feature type="transmembrane region" description="Helical" evidence="9">
    <location>
        <begin position="55"/>
        <end position="73"/>
    </location>
</feature>
<evidence type="ECO:0000256" key="5">
    <source>
        <dbReference type="ARBA" id="ARBA00022597"/>
    </source>
</evidence>
<dbReference type="InterPro" id="IPR035277">
    <property type="entry name" value="MalF_N"/>
</dbReference>
<feature type="transmembrane region" description="Helical" evidence="9">
    <location>
        <begin position="335"/>
        <end position="358"/>
    </location>
</feature>
<feature type="transmembrane region" description="Helical" evidence="9">
    <location>
        <begin position="387"/>
        <end position="409"/>
    </location>
</feature>
<evidence type="ECO:0000259" key="11">
    <source>
        <dbReference type="PROSITE" id="PS50928"/>
    </source>
</evidence>
<dbReference type="PANTHER" id="PTHR47314:SF1">
    <property type="entry name" value="MALTOSE_MALTODEXTRIN TRANSPORT SYSTEM PERMEASE PROTEIN MALF"/>
    <property type="match status" value="1"/>
</dbReference>
<dbReference type="InterPro" id="IPR035906">
    <property type="entry name" value="MetI-like_sf"/>
</dbReference>
<evidence type="ECO:0000256" key="1">
    <source>
        <dbReference type="ARBA" id="ARBA00004651"/>
    </source>
</evidence>
<keyword evidence="6 9" id="KW-0812">Transmembrane</keyword>
<keyword evidence="3 9" id="KW-0813">Transport</keyword>
<reference evidence="12 13" key="1">
    <citation type="journal article" date="2019" name="Int. J. Syst. Evol. Microbiol.">
        <title>The Global Catalogue of Microorganisms (GCM) 10K type strain sequencing project: providing services to taxonomists for standard genome sequencing and annotation.</title>
        <authorList>
            <consortium name="The Broad Institute Genomics Platform"/>
            <consortium name="The Broad Institute Genome Sequencing Center for Infectious Disease"/>
            <person name="Wu L."/>
            <person name="Ma J."/>
        </authorList>
    </citation>
    <scope>NUCLEOTIDE SEQUENCE [LARGE SCALE GENOMIC DNA]</scope>
    <source>
        <strain evidence="12 13">JCM 12398</strain>
    </source>
</reference>
<dbReference type="InterPro" id="IPR032550">
    <property type="entry name" value="TM_PBP2_N"/>
</dbReference>
<evidence type="ECO:0000256" key="8">
    <source>
        <dbReference type="ARBA" id="ARBA00023136"/>
    </source>
</evidence>
<accession>A0ABN1YXP9</accession>
<keyword evidence="4 10" id="KW-1003">Cell membrane</keyword>
<evidence type="ECO:0000256" key="3">
    <source>
        <dbReference type="ARBA" id="ARBA00022448"/>
    </source>
</evidence>
<evidence type="ECO:0000256" key="6">
    <source>
        <dbReference type="ARBA" id="ARBA00022692"/>
    </source>
</evidence>
<keyword evidence="7 9" id="KW-1133">Transmembrane helix</keyword>
<organism evidence="12 13">
    <name type="scientific">Agrococcus citreus</name>
    <dbReference type="NCBI Taxonomy" id="84643"/>
    <lineage>
        <taxon>Bacteria</taxon>
        <taxon>Bacillati</taxon>
        <taxon>Actinomycetota</taxon>
        <taxon>Actinomycetes</taxon>
        <taxon>Micrococcales</taxon>
        <taxon>Microbacteriaceae</taxon>
        <taxon>Agrococcus</taxon>
    </lineage>
</organism>
<evidence type="ECO:0000313" key="13">
    <source>
        <dbReference type="Proteomes" id="UP001501266"/>
    </source>
</evidence>
<comment type="function">
    <text evidence="10">Part of the ABC transporter complex MalEFGK involved in maltose/maltodextrin import. Probably responsible for the translocation of the substrate across the membrane.</text>
</comment>
<feature type="transmembrane region" description="Helical" evidence="9">
    <location>
        <begin position="295"/>
        <end position="323"/>
    </location>
</feature>
<dbReference type="Pfam" id="PF00528">
    <property type="entry name" value="BPD_transp_1"/>
    <property type="match status" value="1"/>
</dbReference>
<gene>
    <name evidence="12" type="ORF">GCM10009640_22490</name>
</gene>
<dbReference type="Pfam" id="PF16296">
    <property type="entry name" value="TM_PBP2_N"/>
    <property type="match status" value="1"/>
</dbReference>
<keyword evidence="13" id="KW-1185">Reference proteome</keyword>
<keyword evidence="5 10" id="KW-0762">Sugar transport</keyword>
<dbReference type="CDD" id="cd06261">
    <property type="entry name" value="TM_PBP2"/>
    <property type="match status" value="1"/>
</dbReference>
<dbReference type="RefSeq" id="WP_425545743.1">
    <property type="nucleotide sequence ID" value="NZ_BAAAKK010000005.1"/>
</dbReference>
<dbReference type="Gene3D" id="1.10.3720.10">
    <property type="entry name" value="MetI-like"/>
    <property type="match status" value="1"/>
</dbReference>
<comment type="similarity">
    <text evidence="2 10">Belongs to the binding-protein-dependent transport system permease family. MalFG subfamily.</text>
</comment>
<dbReference type="InterPro" id="IPR000515">
    <property type="entry name" value="MetI-like"/>
</dbReference>
<feature type="domain" description="ABC transmembrane type-1" evidence="11">
    <location>
        <begin position="300"/>
        <end position="521"/>
    </location>
</feature>
<evidence type="ECO:0000256" key="10">
    <source>
        <dbReference type="RuleBase" id="RU367050"/>
    </source>
</evidence>
<dbReference type="Proteomes" id="UP001501266">
    <property type="component" value="Unassembled WGS sequence"/>
</dbReference>
<dbReference type="EMBL" id="BAAAKK010000005">
    <property type="protein sequence ID" value="GAA1424994.1"/>
    <property type="molecule type" value="Genomic_DNA"/>
</dbReference>
<evidence type="ECO:0000256" key="4">
    <source>
        <dbReference type="ARBA" id="ARBA00022475"/>
    </source>
</evidence>
<proteinExistence type="inferred from homology"/>
<evidence type="ECO:0000256" key="2">
    <source>
        <dbReference type="ARBA" id="ARBA00009047"/>
    </source>
</evidence>
<feature type="transmembrane region" description="Helical" evidence="9">
    <location>
        <begin position="500"/>
        <end position="522"/>
    </location>
</feature>
<dbReference type="SUPFAM" id="SSF160964">
    <property type="entry name" value="MalF N-terminal region-like"/>
    <property type="match status" value="1"/>
</dbReference>
<name>A0ABN1YXP9_9MICO</name>
<feature type="transmembrane region" description="Helical" evidence="9">
    <location>
        <begin position="85"/>
        <end position="106"/>
    </location>
</feature>
<sequence>MTTTSALKARARAPKRGIHHQPPSMRVIAVKIVLLALVDAVAVFAMSILFFQGDYLVAGIVLLATLLVNWVYLSPGLLPAKYLTPGLVFLAIFQLFVIVYSLYIAFTNYGDGHNSTKDDAISSIVQQNTLRVEGSPAYRVTVVEGAGGLGLLAAAPDGQVLVGTQDEPLQPVDPASVTLDGERPTALEGWTSLGMQDILQRQQEVAALQVPLSDDLADGFLRTTDASNGYVYQSTFVYDEAADTVTDTVTGTVYQDLGNGAFETADGQRLGTGWQIFIGADNFLYPFQNPSYGGALFGVLAWTFGFAILSVAMSFFLGLFLAIALNDPRMRSKQIYRVLSILPYAFPSFLGALVWLGLLNTEFGYINNTFLGSADIPWLTDPVLAKVSVLIVNLWLGFPYMFLICLGALQSIPEELTEAASVDGATGWQIFGRIKFPLLLVSTAPLLISSFAFNFNNFNTIYFLTRGGPRMQGVEENVGHTDLLITLVYKTAFQDGTRDYGLAAALSIIIFIIVATVSTIAFRQTKALEDLN</sequence>
<comment type="caution">
    <text evidence="12">The sequence shown here is derived from an EMBL/GenBank/DDBJ whole genome shotgun (WGS) entry which is preliminary data.</text>
</comment>
<feature type="transmembrane region" description="Helical" evidence="9">
    <location>
        <begin position="28"/>
        <end position="49"/>
    </location>
</feature>
<feature type="transmembrane region" description="Helical" evidence="9">
    <location>
        <begin position="436"/>
        <end position="455"/>
    </location>
</feature>
<dbReference type="PANTHER" id="PTHR47314">
    <property type="entry name" value="MALTOSE/MALTODEXTRIN TRANSPORT SYSTEM PERMEASE PROTEIN MALF"/>
    <property type="match status" value="1"/>
</dbReference>
<dbReference type="SUPFAM" id="SSF161098">
    <property type="entry name" value="MetI-like"/>
    <property type="match status" value="1"/>
</dbReference>
<evidence type="ECO:0000256" key="9">
    <source>
        <dbReference type="RuleBase" id="RU363032"/>
    </source>
</evidence>
<comment type="subcellular location">
    <subcellularLocation>
        <location evidence="1 9">Cell membrane</location>
        <topology evidence="1 9">Multi-pass membrane protein</topology>
    </subcellularLocation>
</comment>
<keyword evidence="8 9" id="KW-0472">Membrane</keyword>
<dbReference type="PROSITE" id="PS50928">
    <property type="entry name" value="ABC_TM1"/>
    <property type="match status" value="1"/>
</dbReference>
<evidence type="ECO:0000313" key="12">
    <source>
        <dbReference type="EMBL" id="GAA1424994.1"/>
    </source>
</evidence>